<evidence type="ECO:0000256" key="2">
    <source>
        <dbReference type="ARBA" id="ARBA00023157"/>
    </source>
</evidence>
<evidence type="ECO:0000313" key="4">
    <source>
        <dbReference type="Proteomes" id="UP000028545"/>
    </source>
</evidence>
<reference evidence="3 4" key="1">
    <citation type="journal article" date="2014" name="Genome Announc.">
        <title>Draft genome sequence of the pathogenic fungus Scedosporium apiospermum.</title>
        <authorList>
            <person name="Vandeputte P."/>
            <person name="Ghamrawi S."/>
            <person name="Rechenmann M."/>
            <person name="Iltis A."/>
            <person name="Giraud S."/>
            <person name="Fleury M."/>
            <person name="Thornton C."/>
            <person name="Delhaes L."/>
            <person name="Meyer W."/>
            <person name="Papon N."/>
            <person name="Bouchara J.P."/>
        </authorList>
    </citation>
    <scope>NUCLEOTIDE SEQUENCE [LARGE SCALE GENOMIC DNA]</scope>
    <source>
        <strain evidence="3 4">IHEM 14462</strain>
    </source>
</reference>
<dbReference type="KEGG" id="sapo:SAPIO_CDS8073"/>
<evidence type="ECO:0000256" key="1">
    <source>
        <dbReference type="ARBA" id="ARBA00022801"/>
    </source>
</evidence>
<keyword evidence="4" id="KW-1185">Reference proteome</keyword>
<organism evidence="3 4">
    <name type="scientific">Pseudallescheria apiosperma</name>
    <name type="common">Scedosporium apiospermum</name>
    <dbReference type="NCBI Taxonomy" id="563466"/>
    <lineage>
        <taxon>Eukaryota</taxon>
        <taxon>Fungi</taxon>
        <taxon>Dikarya</taxon>
        <taxon>Ascomycota</taxon>
        <taxon>Pezizomycotina</taxon>
        <taxon>Sordariomycetes</taxon>
        <taxon>Hypocreomycetidae</taxon>
        <taxon>Microascales</taxon>
        <taxon>Microascaceae</taxon>
        <taxon>Scedosporium</taxon>
    </lineage>
</organism>
<accession>A0A084G0C6</accession>
<dbReference type="PANTHER" id="PTHR33630">
    <property type="entry name" value="CUTINASE RV1984C-RELATED-RELATED"/>
    <property type="match status" value="1"/>
</dbReference>
<dbReference type="Pfam" id="PF01083">
    <property type="entry name" value="Cutinase"/>
    <property type="match status" value="1"/>
</dbReference>
<keyword evidence="2" id="KW-1015">Disulfide bond</keyword>
<dbReference type="EMBL" id="JOWA01000118">
    <property type="protein sequence ID" value="KEZ40788.1"/>
    <property type="molecule type" value="Genomic_DNA"/>
</dbReference>
<keyword evidence="1 3" id="KW-0378">Hydrolase</keyword>
<dbReference type="GO" id="GO:0046555">
    <property type="term" value="F:acetylxylan esterase activity"/>
    <property type="evidence" value="ECO:0007669"/>
    <property type="project" value="UniProtKB-EC"/>
</dbReference>
<proteinExistence type="predicted"/>
<dbReference type="RefSeq" id="XP_016640587.1">
    <property type="nucleotide sequence ID" value="XM_016789788.1"/>
</dbReference>
<dbReference type="OMA" id="NIYGNQA"/>
<dbReference type="InterPro" id="IPR000675">
    <property type="entry name" value="Cutinase/axe"/>
</dbReference>
<dbReference type="InterPro" id="IPR029058">
    <property type="entry name" value="AB_hydrolase_fold"/>
</dbReference>
<dbReference type="GeneID" id="27727145"/>
<dbReference type="Gene3D" id="3.40.50.1820">
    <property type="entry name" value="alpha/beta hydrolase"/>
    <property type="match status" value="1"/>
</dbReference>
<dbReference type="HOGENOM" id="CLU_040058_4_1_1"/>
<dbReference type="Proteomes" id="UP000028545">
    <property type="component" value="Unassembled WGS sequence"/>
</dbReference>
<dbReference type="VEuPathDB" id="FungiDB:SAPIO_CDS8073"/>
<dbReference type="AlphaFoldDB" id="A0A084G0C6"/>
<sequence length="189" mass="20019">MIALANPDAAAETIGYWACTGDPACKISYGESVERGTMAVVRQVHKMHESCPETQFVLVGFGQGGQIMDNALCGGGDPMVGFTNNTVQISDSAVKMIKAAIFFGNLRAQYGLPYQVGSCRSGGIDPRPAGFVCPHADKIQSYCDASDAYCCTGNNLTAIQGYTDAHGQEAVKFVTSKLSANNTRCATKR</sequence>
<dbReference type="PANTHER" id="PTHR33630:SF13">
    <property type="entry name" value="ACETYLXYLAN ESTERASE"/>
    <property type="match status" value="1"/>
</dbReference>
<gene>
    <name evidence="3" type="ORF">SAPIO_CDS8073</name>
</gene>
<comment type="caution">
    <text evidence="3">The sequence shown here is derived from an EMBL/GenBank/DDBJ whole genome shotgun (WGS) entry which is preliminary data.</text>
</comment>
<dbReference type="SUPFAM" id="SSF53474">
    <property type="entry name" value="alpha/beta-Hydrolases"/>
    <property type="match status" value="1"/>
</dbReference>
<protein>
    <submittedName>
        <fullName evidence="3">Acetylxylan esterase</fullName>
        <ecNumber evidence="3">3.1.1.72</ecNumber>
    </submittedName>
</protein>
<evidence type="ECO:0000313" key="3">
    <source>
        <dbReference type="EMBL" id="KEZ40788.1"/>
    </source>
</evidence>
<dbReference type="EC" id="3.1.1.72" evidence="3"/>
<dbReference type="SMART" id="SM01110">
    <property type="entry name" value="Cutinase"/>
    <property type="match status" value="1"/>
</dbReference>
<name>A0A084G0C6_PSEDA</name>
<dbReference type="OrthoDB" id="6020543at2759"/>